<evidence type="ECO:0000259" key="4">
    <source>
        <dbReference type="PROSITE" id="PS01124"/>
    </source>
</evidence>
<evidence type="ECO:0000313" key="6">
    <source>
        <dbReference type="Proteomes" id="UP001549320"/>
    </source>
</evidence>
<keyword evidence="1" id="KW-0805">Transcription regulation</keyword>
<organism evidence="5 6">
    <name type="scientific">Ottowia thiooxydans</name>
    <dbReference type="NCBI Taxonomy" id="219182"/>
    <lineage>
        <taxon>Bacteria</taxon>
        <taxon>Pseudomonadati</taxon>
        <taxon>Pseudomonadota</taxon>
        <taxon>Betaproteobacteria</taxon>
        <taxon>Burkholderiales</taxon>
        <taxon>Comamonadaceae</taxon>
        <taxon>Ottowia</taxon>
    </lineage>
</organism>
<feature type="domain" description="HTH araC/xylS-type" evidence="4">
    <location>
        <begin position="187"/>
        <end position="285"/>
    </location>
</feature>
<gene>
    <name evidence="5" type="ORF">ABIE13_002119</name>
</gene>
<dbReference type="InterPro" id="IPR018060">
    <property type="entry name" value="HTH_AraC"/>
</dbReference>
<dbReference type="PANTHER" id="PTHR43280">
    <property type="entry name" value="ARAC-FAMILY TRANSCRIPTIONAL REGULATOR"/>
    <property type="match status" value="1"/>
</dbReference>
<dbReference type="InterPro" id="IPR009057">
    <property type="entry name" value="Homeodomain-like_sf"/>
</dbReference>
<dbReference type="SMART" id="SM00342">
    <property type="entry name" value="HTH_ARAC"/>
    <property type="match status" value="1"/>
</dbReference>
<keyword evidence="6" id="KW-1185">Reference proteome</keyword>
<comment type="caution">
    <text evidence="5">The sequence shown here is derived from an EMBL/GenBank/DDBJ whole genome shotgun (WGS) entry which is preliminary data.</text>
</comment>
<dbReference type="RefSeq" id="WP_354443067.1">
    <property type="nucleotide sequence ID" value="NZ_JBEPSH010000004.1"/>
</dbReference>
<keyword evidence="3" id="KW-0804">Transcription</keyword>
<evidence type="ECO:0000256" key="2">
    <source>
        <dbReference type="ARBA" id="ARBA00023125"/>
    </source>
</evidence>
<dbReference type="SUPFAM" id="SSF46689">
    <property type="entry name" value="Homeodomain-like"/>
    <property type="match status" value="1"/>
</dbReference>
<dbReference type="Pfam" id="PF12833">
    <property type="entry name" value="HTH_18"/>
    <property type="match status" value="1"/>
</dbReference>
<evidence type="ECO:0000256" key="1">
    <source>
        <dbReference type="ARBA" id="ARBA00023015"/>
    </source>
</evidence>
<dbReference type="Gene3D" id="1.10.10.60">
    <property type="entry name" value="Homeodomain-like"/>
    <property type="match status" value="1"/>
</dbReference>
<name>A0ABV2Q817_9BURK</name>
<dbReference type="PROSITE" id="PS01124">
    <property type="entry name" value="HTH_ARAC_FAMILY_2"/>
    <property type="match status" value="1"/>
</dbReference>
<evidence type="ECO:0000256" key="3">
    <source>
        <dbReference type="ARBA" id="ARBA00023163"/>
    </source>
</evidence>
<proteinExistence type="predicted"/>
<reference evidence="5 6" key="1">
    <citation type="submission" date="2024-06" db="EMBL/GenBank/DDBJ databases">
        <title>Sorghum-associated microbial communities from plants grown in Nebraska, USA.</title>
        <authorList>
            <person name="Schachtman D."/>
        </authorList>
    </citation>
    <scope>NUCLEOTIDE SEQUENCE [LARGE SCALE GENOMIC DNA]</scope>
    <source>
        <strain evidence="5 6">2709</strain>
    </source>
</reference>
<dbReference type="PANTHER" id="PTHR43280:SF32">
    <property type="entry name" value="TRANSCRIPTIONAL REGULATORY PROTEIN"/>
    <property type="match status" value="1"/>
</dbReference>
<sequence length="300" mass="33495">MKPSPLLMVPYREVLHGQPDDCLHYESVAVRGTEMDWTIPAHRHEGLHQFQFLDKGEIAGTIDGCEFKATAPVMLLLAPGSVHGFTYSRDSSGHQVTVPTATLSRLLGETRFVEKELSRSFVIAKPLAAEELGRLLEQIAAEFHALDEGRVQALTGLATLVAIRYVREHGEQFESEQRAGARDTLVRRFEALVEKHFIQQKTLDFYASELAVTADHLSRACRRKNGASALQVLHDRVLLEARRLLAYTELSVVDVSRQLGYADPAYFSRFFRHSVGHTPTQYRSHVASGVSMGVEAKVSE</sequence>
<dbReference type="InterPro" id="IPR020449">
    <property type="entry name" value="Tscrpt_reg_AraC-type_HTH"/>
</dbReference>
<dbReference type="Proteomes" id="UP001549320">
    <property type="component" value="Unassembled WGS sequence"/>
</dbReference>
<accession>A0ABV2Q817</accession>
<dbReference type="PRINTS" id="PR00032">
    <property type="entry name" value="HTHARAC"/>
</dbReference>
<protein>
    <submittedName>
        <fullName evidence="5">AraC family transcriptional activator of pobA</fullName>
    </submittedName>
</protein>
<evidence type="ECO:0000313" key="5">
    <source>
        <dbReference type="EMBL" id="MET4577008.1"/>
    </source>
</evidence>
<keyword evidence="2" id="KW-0238">DNA-binding</keyword>
<dbReference type="EMBL" id="JBEPSH010000004">
    <property type="protein sequence ID" value="MET4577008.1"/>
    <property type="molecule type" value="Genomic_DNA"/>
</dbReference>